<evidence type="ECO:0000256" key="11">
    <source>
        <dbReference type="ARBA" id="ARBA00023136"/>
    </source>
</evidence>
<dbReference type="GO" id="GO:0004129">
    <property type="term" value="F:cytochrome-c oxidase activity"/>
    <property type="evidence" value="ECO:0007669"/>
    <property type="project" value="UniProtKB-EC"/>
</dbReference>
<feature type="transmembrane region" description="Helical" evidence="16">
    <location>
        <begin position="7"/>
        <end position="25"/>
    </location>
</feature>
<dbReference type="PRINTS" id="PR01166">
    <property type="entry name" value="CYCOXIDASEII"/>
</dbReference>
<comment type="caution">
    <text evidence="19">The sequence shown here is derived from an EMBL/GenBank/DDBJ whole genome shotgun (WGS) entry which is preliminary data.</text>
</comment>
<evidence type="ECO:0000256" key="9">
    <source>
        <dbReference type="ARBA" id="ARBA00022989"/>
    </source>
</evidence>
<keyword evidence="11 16" id="KW-0472">Membrane</keyword>
<dbReference type="Gene3D" id="2.60.40.420">
    <property type="entry name" value="Cupredoxins - blue copper proteins"/>
    <property type="match status" value="1"/>
</dbReference>
<feature type="transmembrane region" description="Helical" evidence="16">
    <location>
        <begin position="90"/>
        <end position="110"/>
    </location>
</feature>
<dbReference type="PROSITE" id="PS00078">
    <property type="entry name" value="COX2"/>
    <property type="match status" value="1"/>
</dbReference>
<evidence type="ECO:0000313" key="20">
    <source>
        <dbReference type="Proteomes" id="UP000034681"/>
    </source>
</evidence>
<dbReference type="AlphaFoldDB" id="A0A0M2Q0A1"/>
<evidence type="ECO:0000256" key="14">
    <source>
        <dbReference type="RuleBase" id="RU000456"/>
    </source>
</evidence>
<comment type="function">
    <text evidence="12 15">Subunits I and II form the functional core of the enzyme complex. Electrons originating in cytochrome c are transferred via heme a and Cu(A) to the binuclear center formed by heme a3 and Cu(B).</text>
</comment>
<dbReference type="GO" id="GO:0005886">
    <property type="term" value="C:plasma membrane"/>
    <property type="evidence" value="ECO:0007669"/>
    <property type="project" value="UniProtKB-SubCell"/>
</dbReference>
<dbReference type="PROSITE" id="PS50999">
    <property type="entry name" value="COX2_TM"/>
    <property type="match status" value="1"/>
</dbReference>
<keyword evidence="10 15" id="KW-0186">Copper</keyword>
<dbReference type="eggNOG" id="COG1622">
    <property type="taxonomic scope" value="Bacteria"/>
</dbReference>
<organism evidence="19 20">
    <name type="scientific">Prochlorothrix hollandica PCC 9006 = CALU 1027</name>
    <dbReference type="NCBI Taxonomy" id="317619"/>
    <lineage>
        <taxon>Bacteria</taxon>
        <taxon>Bacillati</taxon>
        <taxon>Cyanobacteriota</taxon>
        <taxon>Cyanophyceae</taxon>
        <taxon>Prochlorotrichales</taxon>
        <taxon>Prochlorotrichaceae</taxon>
        <taxon>Prochlorothrix</taxon>
    </lineage>
</organism>
<dbReference type="CDD" id="cd13919">
    <property type="entry name" value="CuRO_HCO_II_like_5"/>
    <property type="match status" value="1"/>
</dbReference>
<evidence type="ECO:0000256" key="3">
    <source>
        <dbReference type="ARBA" id="ARBA00022448"/>
    </source>
</evidence>
<dbReference type="RefSeq" id="WP_016922743.1">
    <property type="nucleotide sequence ID" value="NZ_KB235933.1"/>
</dbReference>
<dbReference type="SUPFAM" id="SSF81464">
    <property type="entry name" value="Cytochrome c oxidase subunit II-like, transmembrane region"/>
    <property type="match status" value="1"/>
</dbReference>
<evidence type="ECO:0000259" key="17">
    <source>
        <dbReference type="PROSITE" id="PS50857"/>
    </source>
</evidence>
<keyword evidence="20" id="KW-1185">Reference proteome</keyword>
<dbReference type="Gene3D" id="1.10.287.90">
    <property type="match status" value="1"/>
</dbReference>
<dbReference type="GO" id="GO:0005507">
    <property type="term" value="F:copper ion binding"/>
    <property type="evidence" value="ECO:0007669"/>
    <property type="project" value="InterPro"/>
</dbReference>
<protein>
    <recommendedName>
        <fullName evidence="15">Cytochrome c oxidase subunit 2</fullName>
        <ecNumber evidence="15">7.1.1.9</ecNumber>
    </recommendedName>
</protein>
<dbReference type="InterPro" id="IPR036257">
    <property type="entry name" value="Cyt_c_oxidase_su2_TM_sf"/>
</dbReference>
<keyword evidence="3 14" id="KW-0813">Transport</keyword>
<dbReference type="InterPro" id="IPR001505">
    <property type="entry name" value="Copper_CuA"/>
</dbReference>
<dbReference type="OrthoDB" id="9781261at2"/>
<keyword evidence="8 14" id="KW-0249">Electron transport</keyword>
<feature type="domain" description="Cytochrome oxidase subunit II transmembrane region profile" evidence="18">
    <location>
        <begin position="22"/>
        <end position="120"/>
    </location>
</feature>
<feature type="transmembrane region" description="Helical" evidence="16">
    <location>
        <begin position="45"/>
        <end position="69"/>
    </location>
</feature>
<accession>A0A0M2Q0A1</accession>
<evidence type="ECO:0000256" key="8">
    <source>
        <dbReference type="ARBA" id="ARBA00022982"/>
    </source>
</evidence>
<keyword evidence="4 14" id="KW-0679">Respiratory chain</keyword>
<keyword evidence="5 14" id="KW-0812">Transmembrane</keyword>
<evidence type="ECO:0000256" key="12">
    <source>
        <dbReference type="ARBA" id="ARBA00024688"/>
    </source>
</evidence>
<dbReference type="PROSITE" id="PS50857">
    <property type="entry name" value="COX2_CUA"/>
    <property type="match status" value="1"/>
</dbReference>
<evidence type="ECO:0000256" key="13">
    <source>
        <dbReference type="ARBA" id="ARBA00047816"/>
    </source>
</evidence>
<evidence type="ECO:0000313" key="19">
    <source>
        <dbReference type="EMBL" id="KKJ00072.1"/>
    </source>
</evidence>
<gene>
    <name evidence="19" type="ORF">PROH_09980</name>
</gene>
<comment type="similarity">
    <text evidence="2 14">Belongs to the cytochrome c oxidase subunit 2 family.</text>
</comment>
<evidence type="ECO:0000256" key="10">
    <source>
        <dbReference type="ARBA" id="ARBA00023008"/>
    </source>
</evidence>
<evidence type="ECO:0000256" key="6">
    <source>
        <dbReference type="ARBA" id="ARBA00022723"/>
    </source>
</evidence>
<comment type="catalytic activity">
    <reaction evidence="13 15">
        <text>4 Fe(II)-[cytochrome c] + O2 + 8 H(+)(in) = 4 Fe(III)-[cytochrome c] + 2 H2O + 4 H(+)(out)</text>
        <dbReference type="Rhea" id="RHEA:11436"/>
        <dbReference type="Rhea" id="RHEA-COMP:10350"/>
        <dbReference type="Rhea" id="RHEA-COMP:14399"/>
        <dbReference type="ChEBI" id="CHEBI:15377"/>
        <dbReference type="ChEBI" id="CHEBI:15378"/>
        <dbReference type="ChEBI" id="CHEBI:15379"/>
        <dbReference type="ChEBI" id="CHEBI:29033"/>
        <dbReference type="ChEBI" id="CHEBI:29034"/>
        <dbReference type="EC" id="7.1.1.9"/>
    </reaction>
</comment>
<dbReference type="SUPFAM" id="SSF49503">
    <property type="entry name" value="Cupredoxins"/>
    <property type="match status" value="1"/>
</dbReference>
<evidence type="ECO:0000256" key="5">
    <source>
        <dbReference type="ARBA" id="ARBA00022692"/>
    </source>
</evidence>
<dbReference type="GO" id="GO:0042773">
    <property type="term" value="P:ATP synthesis coupled electron transport"/>
    <property type="evidence" value="ECO:0007669"/>
    <property type="project" value="TreeGrafter"/>
</dbReference>
<sequence>MKTVPASILTLVTGVVVTLISLWVGQNNHLLPIQASEQAPLVDDLFNVMVIIGTAIFLIVEGALLLFMIQFRQRPGDESDGSPIEGNIPLEIVWTAIPSVIVIGLGIYSVEVYAEMGGFTPEGGAMMMSHNHGGSSTKGSALAASLEDAPNLTAPGLGDDMPMAEAQIARSYGLGAKPGMEALEPDVTVDVTAMQFAWLFNYPNEGVYTAEMHVPVGVTVHLNLDAVDVLHAFWLPQFRIKQDVIPGQKTELQFVATKTGTYPIVCAELCGSYHGGMRAELFVDEPEDYQAWLTENAIAQGGGVIPILAANPADLTPGEFLAPYGQAMGIDDSLVQHLSHHHAL</sequence>
<keyword evidence="9 16" id="KW-1133">Transmembrane helix</keyword>
<feature type="domain" description="Cytochrome oxidase subunit II copper A binding" evidence="17">
    <location>
        <begin position="184"/>
        <end position="295"/>
    </location>
</feature>
<comment type="subcellular location">
    <subcellularLocation>
        <location evidence="14">Cell membrane</location>
        <topology evidence="14">Multi-pass membrane protein</topology>
    </subcellularLocation>
    <subcellularLocation>
        <location evidence="1">Membrane</location>
        <topology evidence="1">Multi-pass membrane protein</topology>
    </subcellularLocation>
</comment>
<evidence type="ECO:0000259" key="18">
    <source>
        <dbReference type="PROSITE" id="PS50999"/>
    </source>
</evidence>
<dbReference type="InterPro" id="IPR011759">
    <property type="entry name" value="Cyt_c_oxidase_su2_TM_dom"/>
</dbReference>
<dbReference type="Pfam" id="PF00116">
    <property type="entry name" value="COX2"/>
    <property type="match status" value="1"/>
</dbReference>
<dbReference type="PANTHER" id="PTHR22888:SF9">
    <property type="entry name" value="CYTOCHROME C OXIDASE SUBUNIT 2"/>
    <property type="match status" value="1"/>
</dbReference>
<dbReference type="Proteomes" id="UP000034681">
    <property type="component" value="Unassembled WGS sequence"/>
</dbReference>
<dbReference type="PANTHER" id="PTHR22888">
    <property type="entry name" value="CYTOCHROME C OXIDASE, SUBUNIT II"/>
    <property type="match status" value="1"/>
</dbReference>
<evidence type="ECO:0000256" key="16">
    <source>
        <dbReference type="SAM" id="Phobius"/>
    </source>
</evidence>
<keyword evidence="6 15" id="KW-0479">Metal-binding</keyword>
<evidence type="ECO:0000256" key="7">
    <source>
        <dbReference type="ARBA" id="ARBA00022967"/>
    </source>
</evidence>
<proteinExistence type="inferred from homology"/>
<evidence type="ECO:0000256" key="2">
    <source>
        <dbReference type="ARBA" id="ARBA00007866"/>
    </source>
</evidence>
<dbReference type="InterPro" id="IPR045187">
    <property type="entry name" value="CcO_II"/>
</dbReference>
<reference evidence="19" key="1">
    <citation type="submission" date="2012-04" db="EMBL/GenBank/DDBJ databases">
        <authorList>
            <person name="Borisov I.G."/>
            <person name="Ivanikova N.V."/>
            <person name="Pinevich A.V."/>
        </authorList>
    </citation>
    <scope>NUCLEOTIDE SEQUENCE</scope>
    <source>
        <strain evidence="19">CALU 1027</strain>
    </source>
</reference>
<dbReference type="Pfam" id="PF02790">
    <property type="entry name" value="COX2_TM"/>
    <property type="match status" value="1"/>
</dbReference>
<dbReference type="EC" id="7.1.1.9" evidence="15"/>
<comment type="cofactor">
    <cofactor evidence="15">
        <name>Cu cation</name>
        <dbReference type="ChEBI" id="CHEBI:23378"/>
    </cofactor>
    <text evidence="15">Binds a copper A center.</text>
</comment>
<dbReference type="EMBL" id="AJTX02000004">
    <property type="protein sequence ID" value="KKJ00072.1"/>
    <property type="molecule type" value="Genomic_DNA"/>
</dbReference>
<name>A0A0M2Q0A1_PROHO</name>
<evidence type="ECO:0000256" key="15">
    <source>
        <dbReference type="RuleBase" id="RU004024"/>
    </source>
</evidence>
<dbReference type="InterPro" id="IPR002429">
    <property type="entry name" value="CcO_II-like_C"/>
</dbReference>
<evidence type="ECO:0000256" key="1">
    <source>
        <dbReference type="ARBA" id="ARBA00004141"/>
    </source>
</evidence>
<dbReference type="InterPro" id="IPR008972">
    <property type="entry name" value="Cupredoxin"/>
</dbReference>
<keyword evidence="7" id="KW-1278">Translocase</keyword>
<evidence type="ECO:0000256" key="4">
    <source>
        <dbReference type="ARBA" id="ARBA00022660"/>
    </source>
</evidence>
<dbReference type="STRING" id="317619.GCA_000332315_00760"/>